<dbReference type="InterPro" id="IPR003598">
    <property type="entry name" value="Ig_sub2"/>
</dbReference>
<accession>A0AA38IX39</accession>
<comment type="caution">
    <text evidence="2">The sequence shown here is derived from an EMBL/GenBank/DDBJ whole genome shotgun (WGS) entry which is preliminary data.</text>
</comment>
<dbReference type="EMBL" id="JALNTZ010000002">
    <property type="protein sequence ID" value="KAJ3663925.1"/>
    <property type="molecule type" value="Genomic_DNA"/>
</dbReference>
<gene>
    <name evidence="2" type="ORF">Zmor_008140</name>
</gene>
<feature type="domain" description="Ig-like" evidence="1">
    <location>
        <begin position="99"/>
        <end position="191"/>
    </location>
</feature>
<dbReference type="InterPro" id="IPR013783">
    <property type="entry name" value="Ig-like_fold"/>
</dbReference>
<protein>
    <recommendedName>
        <fullName evidence="1">Ig-like domain-containing protein</fullName>
    </recommendedName>
</protein>
<dbReference type="Proteomes" id="UP001168821">
    <property type="component" value="Unassembled WGS sequence"/>
</dbReference>
<evidence type="ECO:0000259" key="1">
    <source>
        <dbReference type="PROSITE" id="PS50835"/>
    </source>
</evidence>
<proteinExistence type="predicted"/>
<dbReference type="InterPro" id="IPR007110">
    <property type="entry name" value="Ig-like_dom"/>
</dbReference>
<dbReference type="PANTHER" id="PTHR47633">
    <property type="entry name" value="IMMUNOGLOBULIN"/>
    <property type="match status" value="1"/>
</dbReference>
<dbReference type="InterPro" id="IPR003599">
    <property type="entry name" value="Ig_sub"/>
</dbReference>
<dbReference type="SMART" id="SM00408">
    <property type="entry name" value="IGc2"/>
    <property type="match status" value="1"/>
</dbReference>
<dbReference type="FunFam" id="2.60.40.10:FF:000023">
    <property type="entry name" value="receptor-type tyrosine-protein phosphatase delta isoform X2"/>
    <property type="match status" value="1"/>
</dbReference>
<dbReference type="SUPFAM" id="SSF48726">
    <property type="entry name" value="Immunoglobulin"/>
    <property type="match status" value="1"/>
</dbReference>
<dbReference type="InterPro" id="IPR036179">
    <property type="entry name" value="Ig-like_dom_sf"/>
</dbReference>
<dbReference type="Gene3D" id="2.60.40.10">
    <property type="entry name" value="Immunoglobulins"/>
    <property type="match status" value="1"/>
</dbReference>
<dbReference type="PANTHER" id="PTHR47633:SF4">
    <property type="entry name" value="MYOPALLADIN ISOFORM X1"/>
    <property type="match status" value="1"/>
</dbReference>
<name>A0AA38IX39_9CUCU</name>
<dbReference type="SMART" id="SM00409">
    <property type="entry name" value="IG"/>
    <property type="match status" value="1"/>
</dbReference>
<evidence type="ECO:0000313" key="2">
    <source>
        <dbReference type="EMBL" id="KAJ3663925.1"/>
    </source>
</evidence>
<organism evidence="2 3">
    <name type="scientific">Zophobas morio</name>
    <dbReference type="NCBI Taxonomy" id="2755281"/>
    <lineage>
        <taxon>Eukaryota</taxon>
        <taxon>Metazoa</taxon>
        <taxon>Ecdysozoa</taxon>
        <taxon>Arthropoda</taxon>
        <taxon>Hexapoda</taxon>
        <taxon>Insecta</taxon>
        <taxon>Pterygota</taxon>
        <taxon>Neoptera</taxon>
        <taxon>Endopterygota</taxon>
        <taxon>Coleoptera</taxon>
        <taxon>Polyphaga</taxon>
        <taxon>Cucujiformia</taxon>
        <taxon>Tenebrionidae</taxon>
        <taxon>Zophobas</taxon>
    </lineage>
</organism>
<dbReference type="PROSITE" id="PS50835">
    <property type="entry name" value="IG_LIKE"/>
    <property type="match status" value="1"/>
</dbReference>
<evidence type="ECO:0000313" key="3">
    <source>
        <dbReference type="Proteomes" id="UP001168821"/>
    </source>
</evidence>
<dbReference type="InterPro" id="IPR013098">
    <property type="entry name" value="Ig_I-set"/>
</dbReference>
<dbReference type="AlphaFoldDB" id="A0AA38IX39"/>
<sequence length="250" mass="28659">MSSKRRTHYWRKSLQEAEHMLTNQVEDVLSVFYHRPTWNRRHHPAKEVRPFEMADVIYAIKRKKRSPNSRQLEFHNRALKLFERLKALYETARLPPDPPEITMKPRNLQVKAGGIAAFYCAARGDPLPVIQWKKNGKRVSGSQTRYQVKEFPDGGSLLRIEPVKAGRDDANYECVAENGVGDAVNADATLVVFEGKDQRLPSTDLLVIVSIKKIAHTAKEMKFLSENFGFQKDAFMTKKYLPNYSVLSIA</sequence>
<dbReference type="Pfam" id="PF07679">
    <property type="entry name" value="I-set"/>
    <property type="match status" value="1"/>
</dbReference>
<reference evidence="2" key="1">
    <citation type="journal article" date="2023" name="G3 (Bethesda)">
        <title>Whole genome assemblies of Zophobas morio and Tenebrio molitor.</title>
        <authorList>
            <person name="Kaur S."/>
            <person name="Stinson S.A."/>
            <person name="diCenzo G.C."/>
        </authorList>
    </citation>
    <scope>NUCLEOTIDE SEQUENCE</scope>
    <source>
        <strain evidence="2">QUZm001</strain>
    </source>
</reference>
<keyword evidence="3" id="KW-1185">Reference proteome</keyword>